<dbReference type="Proteomes" id="UP000095287">
    <property type="component" value="Unplaced"/>
</dbReference>
<name>A0A1I7Z3H0_9BILA</name>
<sequence>MNSGMAPTLETSRECKRVHLLTCARLHGLRGGARTRIAVLGCSASAGFRCWRPSYCPALRVNLHWPSRVKCTTSDSPFLKRVVFSARGQPCLSSSATTSTAGQSTKILLKPRGAYESLEEASAAQF</sequence>
<keyword evidence="1" id="KW-1185">Reference proteome</keyword>
<evidence type="ECO:0000313" key="1">
    <source>
        <dbReference type="Proteomes" id="UP000095287"/>
    </source>
</evidence>
<accession>A0A1I7Z3H0</accession>
<organism evidence="1 2">
    <name type="scientific">Steinernema glaseri</name>
    <dbReference type="NCBI Taxonomy" id="37863"/>
    <lineage>
        <taxon>Eukaryota</taxon>
        <taxon>Metazoa</taxon>
        <taxon>Ecdysozoa</taxon>
        <taxon>Nematoda</taxon>
        <taxon>Chromadorea</taxon>
        <taxon>Rhabditida</taxon>
        <taxon>Tylenchina</taxon>
        <taxon>Panagrolaimomorpha</taxon>
        <taxon>Strongyloidoidea</taxon>
        <taxon>Steinernematidae</taxon>
        <taxon>Steinernema</taxon>
    </lineage>
</organism>
<proteinExistence type="predicted"/>
<evidence type="ECO:0000313" key="2">
    <source>
        <dbReference type="WBParaSite" id="L893_g22393.t1"/>
    </source>
</evidence>
<protein>
    <submittedName>
        <fullName evidence="2">Uncharacterized protein</fullName>
    </submittedName>
</protein>
<dbReference type="AlphaFoldDB" id="A0A1I7Z3H0"/>
<dbReference type="WBParaSite" id="L893_g22393.t1">
    <property type="protein sequence ID" value="L893_g22393.t1"/>
    <property type="gene ID" value="L893_g22393"/>
</dbReference>
<reference evidence="2" key="1">
    <citation type="submission" date="2016-11" db="UniProtKB">
        <authorList>
            <consortium name="WormBaseParasite"/>
        </authorList>
    </citation>
    <scope>IDENTIFICATION</scope>
</reference>